<dbReference type="InterPro" id="IPR035976">
    <property type="entry name" value="Sushi/SCR/CCP_sf"/>
</dbReference>
<gene>
    <name evidence="7" type="ORF">TSAR_013041</name>
</gene>
<dbReference type="Gene3D" id="4.10.400.10">
    <property type="entry name" value="Low-density Lipoprotein Receptor"/>
    <property type="match status" value="4"/>
</dbReference>
<feature type="region of interest" description="Disordered" evidence="4">
    <location>
        <begin position="199"/>
        <end position="270"/>
    </location>
</feature>
<evidence type="ECO:0000256" key="1">
    <source>
        <dbReference type="ARBA" id="ARBA00023157"/>
    </source>
</evidence>
<evidence type="ECO:0000313" key="8">
    <source>
        <dbReference type="Proteomes" id="UP000215335"/>
    </source>
</evidence>
<dbReference type="InterPro" id="IPR002172">
    <property type="entry name" value="LDrepeatLR_classA_rpt"/>
</dbReference>
<feature type="disulfide bond" evidence="2">
    <location>
        <begin position="129"/>
        <end position="147"/>
    </location>
</feature>
<dbReference type="GO" id="GO:0006508">
    <property type="term" value="P:proteolysis"/>
    <property type="evidence" value="ECO:0007669"/>
    <property type="project" value="InterPro"/>
</dbReference>
<dbReference type="InterPro" id="IPR009003">
    <property type="entry name" value="Peptidase_S1_PA"/>
</dbReference>
<dbReference type="AlphaFoldDB" id="A0A232EKT6"/>
<dbReference type="GO" id="GO:0004252">
    <property type="term" value="F:serine-type endopeptidase activity"/>
    <property type="evidence" value="ECO:0007669"/>
    <property type="project" value="InterPro"/>
</dbReference>
<dbReference type="SMART" id="SM00192">
    <property type="entry name" value="LDLa"/>
    <property type="match status" value="4"/>
</dbReference>
<dbReference type="CDD" id="cd00033">
    <property type="entry name" value="CCP"/>
    <property type="match status" value="1"/>
</dbReference>
<dbReference type="Proteomes" id="UP000215335">
    <property type="component" value="Unassembled WGS sequence"/>
</dbReference>
<dbReference type="SMART" id="SM00020">
    <property type="entry name" value="Tryp_SPc"/>
    <property type="match status" value="1"/>
</dbReference>
<evidence type="ECO:0000313" key="7">
    <source>
        <dbReference type="EMBL" id="OXU18932.1"/>
    </source>
</evidence>
<dbReference type="PROSITE" id="PS50923">
    <property type="entry name" value="SUSHI"/>
    <property type="match status" value="1"/>
</dbReference>
<dbReference type="STRING" id="543379.A0A232EKT6"/>
<dbReference type="PROSITE" id="PS00134">
    <property type="entry name" value="TRYPSIN_HIS"/>
    <property type="match status" value="1"/>
</dbReference>
<name>A0A232EKT6_9HYME</name>
<dbReference type="Gene3D" id="2.10.70.10">
    <property type="entry name" value="Complement Module, domain 1"/>
    <property type="match status" value="1"/>
</dbReference>
<evidence type="ECO:0000259" key="5">
    <source>
        <dbReference type="PROSITE" id="PS50240"/>
    </source>
</evidence>
<sequence length="695" mass="76204">MEQRKRGQRGQISRGSERLHPAAGDSLQFRCKNGQCITSESLCDGLVDCRDGSDETRSECSGPNSLPCNPRTFRCDYGACVDGDALCNDIKDCADNSDEDPEKCRSSGGNNGYQNTTHEVSCRSNQFRCNNGQCIGNTELCDGNVDCTDRSDETALSCGSFNCPQYVFRCAYGACIDNDLKCNGVVNCADGSDEDRNLCGGYEEPTTKRTTRPNDDPYNTNQGRPTDDPYNTSQPRPTSRPTSRPTQRPTQRPTSKPPLVRESCDVPDQPENGQWMLEKSQCHSASNCRVQPGVRTLDPGTQLVYKCNSGYKLNGTSAVFCGLNGKWSKIPKCQEIRCPPLSSASREAQCTYEDNWTSCDSPVLPRTIAQLSCRNSYRQDVTDLTRRDNIKCNAKGEWEPQPIKCVSVCGIASTSTGVPLIVNGTRASVSDFPWHGTLYKAKGNEKQFICGATIIKDNLLVTAAHCVYDEVQKKIEKPSTFYVAVGNVFRDYDYEGHDPRTVKKTKVKDIFIICNYLGLEGNYASDIAILQIETAFVFSSIVMPICLDTTSASDQAVLEVGNHGRVPGFGRTAQGASSFILQAITVPYVPLNTCKSSSIASDSEKYITIDKFCAGYTNGSSVCDGDSGGGLVFKTDNKWYLRGIVSVGIGATKVGAVRTCDSYSYSLYTRVSSHMEWIQDVILRLETNKPFPICS</sequence>
<feature type="domain" description="Sushi" evidence="6">
    <location>
        <begin position="286"/>
        <end position="335"/>
    </location>
</feature>
<feature type="domain" description="Peptidase S1" evidence="5">
    <location>
        <begin position="421"/>
        <end position="683"/>
    </location>
</feature>
<dbReference type="PRINTS" id="PR00261">
    <property type="entry name" value="LDLRECEPTOR"/>
</dbReference>
<dbReference type="Pfam" id="PF00089">
    <property type="entry name" value="Trypsin"/>
    <property type="match status" value="1"/>
</dbReference>
<dbReference type="PROSITE" id="PS50240">
    <property type="entry name" value="TRYPSIN_DOM"/>
    <property type="match status" value="1"/>
</dbReference>
<dbReference type="PROSITE" id="PS50068">
    <property type="entry name" value="LDLRA_2"/>
    <property type="match status" value="4"/>
</dbReference>
<keyword evidence="3" id="KW-0768">Sushi</keyword>
<accession>A0A232EKT6</accession>
<dbReference type="InterPro" id="IPR018114">
    <property type="entry name" value="TRYPSIN_HIS"/>
</dbReference>
<evidence type="ECO:0000259" key="6">
    <source>
        <dbReference type="PROSITE" id="PS50923"/>
    </source>
</evidence>
<organism evidence="7 8">
    <name type="scientific">Trichomalopsis sarcophagae</name>
    <dbReference type="NCBI Taxonomy" id="543379"/>
    <lineage>
        <taxon>Eukaryota</taxon>
        <taxon>Metazoa</taxon>
        <taxon>Ecdysozoa</taxon>
        <taxon>Arthropoda</taxon>
        <taxon>Hexapoda</taxon>
        <taxon>Insecta</taxon>
        <taxon>Pterygota</taxon>
        <taxon>Neoptera</taxon>
        <taxon>Endopterygota</taxon>
        <taxon>Hymenoptera</taxon>
        <taxon>Apocrita</taxon>
        <taxon>Proctotrupomorpha</taxon>
        <taxon>Chalcidoidea</taxon>
        <taxon>Pteromalidae</taxon>
        <taxon>Pteromalinae</taxon>
        <taxon>Trichomalopsis</taxon>
    </lineage>
</organism>
<comment type="caution">
    <text evidence="3">Lacks conserved residue(s) required for the propagation of feature annotation.</text>
</comment>
<dbReference type="InterPro" id="IPR000436">
    <property type="entry name" value="Sushi_SCR_CCP_dom"/>
</dbReference>
<keyword evidence="1 2" id="KW-1015">Disulfide bond</keyword>
<dbReference type="SUPFAM" id="SSF57535">
    <property type="entry name" value="Complement control module/SCR domain"/>
    <property type="match status" value="1"/>
</dbReference>
<reference evidence="7 8" key="1">
    <citation type="journal article" date="2017" name="Curr. Biol.">
        <title>The Evolution of Venom by Co-option of Single-Copy Genes.</title>
        <authorList>
            <person name="Martinson E.O."/>
            <person name="Mrinalini"/>
            <person name="Kelkar Y.D."/>
            <person name="Chang C.H."/>
            <person name="Werren J.H."/>
        </authorList>
    </citation>
    <scope>NUCLEOTIDE SEQUENCE [LARGE SCALE GENOMIC DNA]</scope>
    <source>
        <strain evidence="7 8">Alberta</strain>
        <tissue evidence="7">Whole body</tissue>
    </source>
</reference>
<dbReference type="SUPFAM" id="SSF57424">
    <property type="entry name" value="LDL receptor-like module"/>
    <property type="match status" value="4"/>
</dbReference>
<dbReference type="EMBL" id="NNAY01003732">
    <property type="protein sequence ID" value="OXU18932.1"/>
    <property type="molecule type" value="Genomic_DNA"/>
</dbReference>
<dbReference type="InterPro" id="IPR023415">
    <property type="entry name" value="LDLR_class-A_CS"/>
</dbReference>
<dbReference type="Pfam" id="PF00084">
    <property type="entry name" value="Sushi"/>
    <property type="match status" value="1"/>
</dbReference>
<keyword evidence="8" id="KW-1185">Reference proteome</keyword>
<feature type="disulfide bond" evidence="2">
    <location>
        <begin position="31"/>
        <end position="49"/>
    </location>
</feature>
<feature type="disulfide bond" evidence="2">
    <location>
        <begin position="122"/>
        <end position="134"/>
    </location>
</feature>
<dbReference type="InterPro" id="IPR036055">
    <property type="entry name" value="LDL_receptor-like_sf"/>
</dbReference>
<dbReference type="SMART" id="SM00032">
    <property type="entry name" value="CCP"/>
    <property type="match status" value="1"/>
</dbReference>
<dbReference type="OrthoDB" id="2019384at2759"/>
<dbReference type="PANTHER" id="PTHR24252:SF7">
    <property type="entry name" value="HYALIN"/>
    <property type="match status" value="1"/>
</dbReference>
<evidence type="ECO:0008006" key="9">
    <source>
        <dbReference type="Google" id="ProtNLM"/>
    </source>
</evidence>
<proteinExistence type="predicted"/>
<dbReference type="SUPFAM" id="SSF50494">
    <property type="entry name" value="Trypsin-like serine proteases"/>
    <property type="match status" value="1"/>
</dbReference>
<comment type="caution">
    <text evidence="7">The sequence shown here is derived from an EMBL/GenBank/DDBJ whole genome shotgun (WGS) entry which is preliminary data.</text>
</comment>
<feature type="disulfide bond" evidence="2">
    <location>
        <begin position="170"/>
        <end position="188"/>
    </location>
</feature>
<dbReference type="PANTHER" id="PTHR24252">
    <property type="entry name" value="ACROSIN-RELATED"/>
    <property type="match status" value="1"/>
</dbReference>
<dbReference type="InterPro" id="IPR001254">
    <property type="entry name" value="Trypsin_dom"/>
</dbReference>
<evidence type="ECO:0000256" key="3">
    <source>
        <dbReference type="PROSITE-ProRule" id="PRU00302"/>
    </source>
</evidence>
<feature type="disulfide bond" evidence="2">
    <location>
        <begin position="75"/>
        <end position="93"/>
    </location>
</feature>
<protein>
    <recommendedName>
        <fullName evidence="9">Peptidase S1 domain-containing protein</fullName>
    </recommendedName>
</protein>
<feature type="disulfide bond" evidence="2">
    <location>
        <begin position="68"/>
        <end position="80"/>
    </location>
</feature>
<evidence type="ECO:0000256" key="4">
    <source>
        <dbReference type="SAM" id="MobiDB-lite"/>
    </source>
</evidence>
<dbReference type="CDD" id="cd00190">
    <property type="entry name" value="Tryp_SPc"/>
    <property type="match status" value="1"/>
</dbReference>
<dbReference type="Gene3D" id="2.40.10.10">
    <property type="entry name" value="Trypsin-like serine proteases"/>
    <property type="match status" value="1"/>
</dbReference>
<feature type="disulfide bond" evidence="2">
    <location>
        <begin position="163"/>
        <end position="175"/>
    </location>
</feature>
<feature type="compositionally biased region" description="Low complexity" evidence="4">
    <location>
        <begin position="232"/>
        <end position="254"/>
    </location>
</feature>
<dbReference type="Pfam" id="PF00057">
    <property type="entry name" value="Ldl_recept_a"/>
    <property type="match status" value="4"/>
</dbReference>
<evidence type="ECO:0000256" key="2">
    <source>
        <dbReference type="PROSITE-ProRule" id="PRU00124"/>
    </source>
</evidence>
<dbReference type="InterPro" id="IPR043504">
    <property type="entry name" value="Peptidase_S1_PA_chymotrypsin"/>
</dbReference>
<dbReference type="PROSITE" id="PS01209">
    <property type="entry name" value="LDLRA_1"/>
    <property type="match status" value="3"/>
</dbReference>
<dbReference type="CDD" id="cd00112">
    <property type="entry name" value="LDLa"/>
    <property type="match status" value="4"/>
</dbReference>